<sequence length="321" mass="36082">MNGHANGTSETVWASATTSGRLGRADAAAYLERISLPLALLDESPSLDLLRQLQSAHILAVPFESLTLHVPDWHDDDAEIHLGGGHPVRLGNDAYNRIVRLRRGGFCFSANSSFAAFLRYFGFRVSECAGRVFSFQRKDPAEAGYSWEPTSHHIRFEDGASQTSIPAADYYELHRTDRLPGSDPSLQPDMPPYWTVWRRNTSASGSSYMSPVYSFALQSVAFVDFKVLNNFQFSSLEARFRTFLVATNLHNNGERRTLQFDDSSKDPQGRRAAKLYTTTAVVEGQREQEKDVEWIEMRVGPVKRVLERDFGMLFPSDYAGN</sequence>
<dbReference type="SUPFAM" id="SSF54001">
    <property type="entry name" value="Cysteine proteinases"/>
    <property type="match status" value="1"/>
</dbReference>
<comment type="caution">
    <text evidence="2">The sequence shown here is derived from an EMBL/GenBank/DDBJ whole genome shotgun (WGS) entry which is preliminary data.</text>
</comment>
<accession>A0AAV5GFJ3</accession>
<dbReference type="GO" id="GO:0016407">
    <property type="term" value="F:acetyltransferase activity"/>
    <property type="evidence" value="ECO:0007669"/>
    <property type="project" value="InterPro"/>
</dbReference>
<dbReference type="PANTHER" id="PTHR11786:SF0">
    <property type="entry name" value="ARYLAMINE N-ACETYLTRANSFERASE 4-RELATED"/>
    <property type="match status" value="1"/>
</dbReference>
<organism evidence="2 3">
    <name type="scientific">Rhodotorula paludigena</name>
    <dbReference type="NCBI Taxonomy" id="86838"/>
    <lineage>
        <taxon>Eukaryota</taxon>
        <taxon>Fungi</taxon>
        <taxon>Dikarya</taxon>
        <taxon>Basidiomycota</taxon>
        <taxon>Pucciniomycotina</taxon>
        <taxon>Microbotryomycetes</taxon>
        <taxon>Sporidiobolales</taxon>
        <taxon>Sporidiobolaceae</taxon>
        <taxon>Rhodotorula</taxon>
    </lineage>
</organism>
<gene>
    <name evidence="2" type="ORF">Rhopal_002284-T1</name>
</gene>
<dbReference type="EMBL" id="BQKY01000004">
    <property type="protein sequence ID" value="GJN89304.1"/>
    <property type="molecule type" value="Genomic_DNA"/>
</dbReference>
<dbReference type="InterPro" id="IPR038765">
    <property type="entry name" value="Papain-like_cys_pep_sf"/>
</dbReference>
<evidence type="ECO:0008006" key="4">
    <source>
        <dbReference type="Google" id="ProtNLM"/>
    </source>
</evidence>
<dbReference type="InterPro" id="IPR001447">
    <property type="entry name" value="Arylamine_N-AcTrfase"/>
</dbReference>
<comment type="similarity">
    <text evidence="1">Belongs to the arylamine N-acetyltransferase family.</text>
</comment>
<protein>
    <recommendedName>
        <fullName evidence="4">Arylamine N-acetyltransferase</fullName>
    </recommendedName>
</protein>
<dbReference type="PANTHER" id="PTHR11786">
    <property type="entry name" value="N-HYDROXYARYLAMINE O-ACETYLTRANSFERASE"/>
    <property type="match status" value="1"/>
</dbReference>
<name>A0AAV5GFJ3_9BASI</name>
<evidence type="ECO:0000256" key="1">
    <source>
        <dbReference type="ARBA" id="ARBA00006547"/>
    </source>
</evidence>
<dbReference type="Pfam" id="PF00797">
    <property type="entry name" value="Acetyltransf_2"/>
    <property type="match status" value="1"/>
</dbReference>
<keyword evidence="3" id="KW-1185">Reference proteome</keyword>
<dbReference type="Gene3D" id="3.30.2140.10">
    <property type="entry name" value="Arylamine N-acetyltransferase"/>
    <property type="match status" value="1"/>
</dbReference>
<dbReference type="Proteomes" id="UP001342314">
    <property type="component" value="Unassembled WGS sequence"/>
</dbReference>
<reference evidence="2 3" key="1">
    <citation type="submission" date="2021-12" db="EMBL/GenBank/DDBJ databases">
        <title>High titer production of polyol ester of fatty acids by Rhodotorula paludigena BS15 towards product separation-free biomass refinery.</title>
        <authorList>
            <person name="Mano J."/>
            <person name="Ono H."/>
            <person name="Tanaka T."/>
            <person name="Naito K."/>
            <person name="Sushida H."/>
            <person name="Ike M."/>
            <person name="Tokuyasu K."/>
            <person name="Kitaoka M."/>
        </authorList>
    </citation>
    <scope>NUCLEOTIDE SEQUENCE [LARGE SCALE GENOMIC DNA]</scope>
    <source>
        <strain evidence="2 3">BS15</strain>
    </source>
</reference>
<evidence type="ECO:0000313" key="3">
    <source>
        <dbReference type="Proteomes" id="UP001342314"/>
    </source>
</evidence>
<dbReference type="AlphaFoldDB" id="A0AAV5GFJ3"/>
<proteinExistence type="inferred from homology"/>
<evidence type="ECO:0000313" key="2">
    <source>
        <dbReference type="EMBL" id="GJN89304.1"/>
    </source>
</evidence>